<organism evidence="2 3">
    <name type="scientific">Afipia carboxydohydrogena</name>
    <name type="common">Pseudomonas carboxydohydrogena</name>
    <dbReference type="NCBI Taxonomy" id="290"/>
    <lineage>
        <taxon>Bacteria</taxon>
        <taxon>Pseudomonadati</taxon>
        <taxon>Pseudomonadota</taxon>
        <taxon>Alphaproteobacteria</taxon>
        <taxon>Hyphomicrobiales</taxon>
        <taxon>Nitrobacteraceae</taxon>
        <taxon>Afipia</taxon>
    </lineage>
</organism>
<evidence type="ECO:0008006" key="4">
    <source>
        <dbReference type="Google" id="ProtNLM"/>
    </source>
</evidence>
<keyword evidence="1" id="KW-1133">Transmembrane helix</keyword>
<dbReference type="EMBL" id="CP113162">
    <property type="protein sequence ID" value="WEF53051.1"/>
    <property type="molecule type" value="Genomic_DNA"/>
</dbReference>
<gene>
    <name evidence="2" type="ORF">AFIC_001573</name>
</gene>
<sequence>MTTLRKIRLGRWAVIIAAYALLLNTTLTTSLYASLSPSSLDPAHYLCLNITPAADGPADHDTSHKRLISCPLCLSFNAFSFIAPGEPVLPTVQQAAKIVRVAPTETQCVGSTPLRAWARGPPSFV</sequence>
<keyword evidence="1" id="KW-0812">Transmembrane</keyword>
<accession>A0ABY8BTW4</accession>
<proteinExistence type="predicted"/>
<reference evidence="2 3" key="1">
    <citation type="submission" date="2022-11" db="EMBL/GenBank/DDBJ databases">
        <authorList>
            <person name="Siebert D."/>
            <person name="Busche T."/>
            <person name="Saydam E."/>
            <person name="Kalinowski J."/>
            <person name="Ruckert C."/>
            <person name="Blombach B."/>
        </authorList>
    </citation>
    <scope>NUCLEOTIDE SEQUENCE [LARGE SCALE GENOMIC DNA]</scope>
    <source>
        <strain evidence="2 3">DSM 1083</strain>
    </source>
</reference>
<protein>
    <recommendedName>
        <fullName evidence="4">DUF2946 domain-containing protein</fullName>
    </recommendedName>
</protein>
<keyword evidence="1" id="KW-0472">Membrane</keyword>
<evidence type="ECO:0000313" key="2">
    <source>
        <dbReference type="EMBL" id="WEF53051.1"/>
    </source>
</evidence>
<evidence type="ECO:0000256" key="1">
    <source>
        <dbReference type="SAM" id="Phobius"/>
    </source>
</evidence>
<feature type="transmembrane region" description="Helical" evidence="1">
    <location>
        <begin position="12"/>
        <end position="33"/>
    </location>
</feature>
<evidence type="ECO:0000313" key="3">
    <source>
        <dbReference type="Proteomes" id="UP001213907"/>
    </source>
</evidence>
<dbReference type="Proteomes" id="UP001213907">
    <property type="component" value="Chromosome"/>
</dbReference>
<dbReference type="RefSeq" id="WP_275248564.1">
    <property type="nucleotide sequence ID" value="NZ_BAABDX010000001.1"/>
</dbReference>
<name>A0ABY8BTW4_AFICR</name>
<keyword evidence="3" id="KW-1185">Reference proteome</keyword>